<evidence type="ECO:0000256" key="1">
    <source>
        <dbReference type="SAM" id="MobiDB-lite"/>
    </source>
</evidence>
<sequence>MNFSKIFQIVLAAVLTIGISAHTKRTLEEMVQYRRHIARNAELLNACLETPELKQLSTRIQAKRQKSLRHIRKARGISVAPRDSTPFLTPLQTAPPSTNGTPSPTTKPPPAKATTPPTTNPSSATKKGPPSPPPPASSPQR</sequence>
<comment type="caution">
    <text evidence="3">The sequence shown here is derived from an EMBL/GenBank/DDBJ whole genome shotgun (WGS) entry which is preliminary data.</text>
</comment>
<name>A0AAN6RN28_9PLEO</name>
<dbReference type="AlphaFoldDB" id="A0AAN6RN28"/>
<feature type="signal peptide" evidence="2">
    <location>
        <begin position="1"/>
        <end position="21"/>
    </location>
</feature>
<dbReference type="EMBL" id="WVTA01000001">
    <property type="protein sequence ID" value="KAK3217476.1"/>
    <property type="molecule type" value="Genomic_DNA"/>
</dbReference>
<dbReference type="Proteomes" id="UP001280581">
    <property type="component" value="Unassembled WGS sequence"/>
</dbReference>
<feature type="compositionally biased region" description="Pro residues" evidence="1">
    <location>
        <begin position="129"/>
        <end position="141"/>
    </location>
</feature>
<feature type="chain" id="PRO_5042950443" evidence="2">
    <location>
        <begin position="22"/>
        <end position="141"/>
    </location>
</feature>
<reference evidence="3 4" key="1">
    <citation type="submission" date="2021-02" db="EMBL/GenBank/DDBJ databases">
        <title>Genome assembly of Pseudopithomyces chartarum.</title>
        <authorList>
            <person name="Jauregui R."/>
            <person name="Singh J."/>
            <person name="Voisey C."/>
        </authorList>
    </citation>
    <scope>NUCLEOTIDE SEQUENCE [LARGE SCALE GENOMIC DNA]</scope>
    <source>
        <strain evidence="3 4">AGR01</strain>
    </source>
</reference>
<protein>
    <submittedName>
        <fullName evidence="3">Uncharacterized protein</fullName>
    </submittedName>
</protein>
<organism evidence="3 4">
    <name type="scientific">Pseudopithomyces chartarum</name>
    <dbReference type="NCBI Taxonomy" id="1892770"/>
    <lineage>
        <taxon>Eukaryota</taxon>
        <taxon>Fungi</taxon>
        <taxon>Dikarya</taxon>
        <taxon>Ascomycota</taxon>
        <taxon>Pezizomycotina</taxon>
        <taxon>Dothideomycetes</taxon>
        <taxon>Pleosporomycetidae</taxon>
        <taxon>Pleosporales</taxon>
        <taxon>Massarineae</taxon>
        <taxon>Didymosphaeriaceae</taxon>
        <taxon>Pseudopithomyces</taxon>
    </lineage>
</organism>
<evidence type="ECO:0000313" key="3">
    <source>
        <dbReference type="EMBL" id="KAK3217476.1"/>
    </source>
</evidence>
<gene>
    <name evidence="3" type="ORF">GRF29_1g3202978</name>
</gene>
<evidence type="ECO:0000313" key="4">
    <source>
        <dbReference type="Proteomes" id="UP001280581"/>
    </source>
</evidence>
<feature type="compositionally biased region" description="Basic residues" evidence="1">
    <location>
        <begin position="64"/>
        <end position="75"/>
    </location>
</feature>
<proteinExistence type="predicted"/>
<feature type="compositionally biased region" description="Low complexity" evidence="1">
    <location>
        <begin position="94"/>
        <end position="104"/>
    </location>
</feature>
<feature type="compositionally biased region" description="Low complexity" evidence="1">
    <location>
        <begin position="112"/>
        <end position="128"/>
    </location>
</feature>
<keyword evidence="4" id="KW-1185">Reference proteome</keyword>
<feature type="region of interest" description="Disordered" evidence="1">
    <location>
        <begin position="64"/>
        <end position="141"/>
    </location>
</feature>
<evidence type="ECO:0000256" key="2">
    <source>
        <dbReference type="SAM" id="SignalP"/>
    </source>
</evidence>
<accession>A0AAN6RN28</accession>
<keyword evidence="2" id="KW-0732">Signal</keyword>